<dbReference type="PANTHER" id="PTHR33452:SF1">
    <property type="entry name" value="INNER MEMBRANE PROTEIN YPHA-RELATED"/>
    <property type="match status" value="1"/>
</dbReference>
<dbReference type="PANTHER" id="PTHR33452">
    <property type="entry name" value="OXIDOREDUCTASE CATD-RELATED"/>
    <property type="match status" value="1"/>
</dbReference>
<keyword evidence="3" id="KW-1003">Cell membrane</keyword>
<feature type="transmembrane region" description="Helical" evidence="7">
    <location>
        <begin position="47"/>
        <end position="68"/>
    </location>
</feature>
<dbReference type="AlphaFoldDB" id="A0A2I8EZG8"/>
<dbReference type="InterPro" id="IPR032808">
    <property type="entry name" value="DoxX"/>
</dbReference>
<evidence type="ECO:0000256" key="3">
    <source>
        <dbReference type="ARBA" id="ARBA00022475"/>
    </source>
</evidence>
<sequence>MENSMSPTAIQRISRALMSALFLVAGIRKLIAWNATAAYFGSFGLPLAELAVPLVVLLEIGGAVALIAGWRLRELSIVLALYSVATALIAHRFWSVEPVQFNGQLNNFLKNFAIAGGFVLLWSQNHRQEDNRSVAA</sequence>
<keyword evidence="6 7" id="KW-0472">Membrane</keyword>
<evidence type="ECO:0000313" key="9">
    <source>
        <dbReference type="Proteomes" id="UP000243502"/>
    </source>
</evidence>
<name>A0A2I8EZG8_9BURK</name>
<keyword evidence="5 7" id="KW-1133">Transmembrane helix</keyword>
<dbReference type="Proteomes" id="UP000243502">
    <property type="component" value="Chromosome 3"/>
</dbReference>
<proteinExistence type="inferred from homology"/>
<comment type="subcellular location">
    <subcellularLocation>
        <location evidence="1">Cell membrane</location>
        <topology evidence="1">Multi-pass membrane protein</topology>
    </subcellularLocation>
</comment>
<organism evidence="8 9">
    <name type="scientific">Paraburkholderia terrae</name>
    <dbReference type="NCBI Taxonomy" id="311230"/>
    <lineage>
        <taxon>Bacteria</taxon>
        <taxon>Pseudomonadati</taxon>
        <taxon>Pseudomonadota</taxon>
        <taxon>Betaproteobacteria</taxon>
        <taxon>Burkholderiales</taxon>
        <taxon>Burkholderiaceae</taxon>
        <taxon>Paraburkholderia</taxon>
    </lineage>
</organism>
<dbReference type="RefSeq" id="WP_042304799.1">
    <property type="nucleotide sequence ID" value="NZ_CP026113.1"/>
</dbReference>
<evidence type="ECO:0000256" key="5">
    <source>
        <dbReference type="ARBA" id="ARBA00022989"/>
    </source>
</evidence>
<dbReference type="KEGG" id="pter:C2L65_35995"/>
<gene>
    <name evidence="8" type="ORF">C2L65_35995</name>
</gene>
<evidence type="ECO:0000256" key="7">
    <source>
        <dbReference type="SAM" id="Phobius"/>
    </source>
</evidence>
<evidence type="ECO:0000313" key="8">
    <source>
        <dbReference type="EMBL" id="AUT64996.1"/>
    </source>
</evidence>
<dbReference type="InterPro" id="IPR051907">
    <property type="entry name" value="DoxX-like_oxidoreductase"/>
</dbReference>
<keyword evidence="4 7" id="KW-0812">Transmembrane</keyword>
<dbReference type="Pfam" id="PF07681">
    <property type="entry name" value="DoxX"/>
    <property type="match status" value="1"/>
</dbReference>
<protein>
    <submittedName>
        <fullName evidence="8">DoxX family protein</fullName>
    </submittedName>
</protein>
<feature type="transmembrane region" description="Helical" evidence="7">
    <location>
        <begin position="75"/>
        <end position="94"/>
    </location>
</feature>
<comment type="similarity">
    <text evidence="2">Belongs to the DoxX family.</text>
</comment>
<reference evidence="8 9" key="1">
    <citation type="submission" date="2018-01" db="EMBL/GenBank/DDBJ databases">
        <title>Species boundaries and ecological features among Paraburkholderia terrae DSMZ17804T, P. hospita DSMZ17164T and P. caribensis DSMZ13236T.</title>
        <authorList>
            <person name="Pratama A.A."/>
        </authorList>
    </citation>
    <scope>NUCLEOTIDE SEQUENCE [LARGE SCALE GENOMIC DNA]</scope>
    <source>
        <strain evidence="8 9">DSM 17804</strain>
    </source>
</reference>
<evidence type="ECO:0000256" key="1">
    <source>
        <dbReference type="ARBA" id="ARBA00004651"/>
    </source>
</evidence>
<accession>A0A2I8EZG8</accession>
<dbReference type="EMBL" id="CP026113">
    <property type="protein sequence ID" value="AUT64996.1"/>
    <property type="molecule type" value="Genomic_DNA"/>
</dbReference>
<evidence type="ECO:0000256" key="2">
    <source>
        <dbReference type="ARBA" id="ARBA00006679"/>
    </source>
</evidence>
<dbReference type="OrthoDB" id="9792760at2"/>
<dbReference type="GO" id="GO:0005886">
    <property type="term" value="C:plasma membrane"/>
    <property type="evidence" value="ECO:0007669"/>
    <property type="project" value="UniProtKB-SubCell"/>
</dbReference>
<feature type="transmembrane region" description="Helical" evidence="7">
    <location>
        <begin position="106"/>
        <end position="123"/>
    </location>
</feature>
<evidence type="ECO:0000256" key="4">
    <source>
        <dbReference type="ARBA" id="ARBA00022692"/>
    </source>
</evidence>
<evidence type="ECO:0000256" key="6">
    <source>
        <dbReference type="ARBA" id="ARBA00023136"/>
    </source>
</evidence>